<gene>
    <name evidence="15" type="primary">bglF_5</name>
    <name evidence="15" type="ORF">LMKDKBCB_01572</name>
</gene>
<dbReference type="Pfam" id="PF02378">
    <property type="entry name" value="PTS_EIIC"/>
    <property type="match status" value="1"/>
</dbReference>
<feature type="transmembrane region" description="Helical" evidence="12">
    <location>
        <begin position="362"/>
        <end position="382"/>
    </location>
</feature>
<evidence type="ECO:0000313" key="15">
    <source>
        <dbReference type="EMBL" id="VWL93617.1"/>
    </source>
</evidence>
<dbReference type="PROSITE" id="PS01035">
    <property type="entry name" value="PTS_EIIB_TYPE_1_CYS"/>
    <property type="match status" value="1"/>
</dbReference>
<dbReference type="PROSITE" id="PS51098">
    <property type="entry name" value="PTS_EIIB_TYPE_1"/>
    <property type="match status" value="1"/>
</dbReference>
<dbReference type="Pfam" id="PF00367">
    <property type="entry name" value="PTS_EIIB"/>
    <property type="match status" value="1"/>
</dbReference>
<feature type="transmembrane region" description="Helical" evidence="12">
    <location>
        <begin position="433"/>
        <end position="455"/>
    </location>
</feature>
<dbReference type="PANTHER" id="PTHR30175:SF1">
    <property type="entry name" value="PTS SYSTEM ARBUTIN-, CELLOBIOSE-, AND SALICIN-SPECIFIC EIIBC COMPONENT-RELATED"/>
    <property type="match status" value="1"/>
</dbReference>
<keyword evidence="10 12" id="KW-0472">Membrane</keyword>
<accession>A0A5K1IXC9</accession>
<feature type="transmembrane region" description="Helical" evidence="12">
    <location>
        <begin position="183"/>
        <end position="201"/>
    </location>
</feature>
<name>A0A5K1IXC9_9ACTN</name>
<dbReference type="FunFam" id="3.30.1360.60:FF:000001">
    <property type="entry name" value="PTS system glucose-specific IIBC component PtsG"/>
    <property type="match status" value="1"/>
</dbReference>
<keyword evidence="2" id="KW-0813">Transport</keyword>
<dbReference type="GO" id="GO:0015771">
    <property type="term" value="P:trehalose transport"/>
    <property type="evidence" value="ECO:0007669"/>
    <property type="project" value="TreeGrafter"/>
</dbReference>
<feature type="transmembrane region" description="Helical" evidence="12">
    <location>
        <begin position="285"/>
        <end position="309"/>
    </location>
</feature>
<evidence type="ECO:0000256" key="5">
    <source>
        <dbReference type="ARBA" id="ARBA00022679"/>
    </source>
</evidence>
<dbReference type="GO" id="GO:0005886">
    <property type="term" value="C:plasma membrane"/>
    <property type="evidence" value="ECO:0007669"/>
    <property type="project" value="UniProtKB-SubCell"/>
</dbReference>
<comment type="subcellular location">
    <subcellularLocation>
        <location evidence="1">Cell membrane</location>
        <topology evidence="1">Multi-pass membrane protein</topology>
    </subcellularLocation>
</comment>
<keyword evidence="7 12" id="KW-0812">Transmembrane</keyword>
<keyword evidence="6" id="KW-0598">Phosphotransferase system</keyword>
<dbReference type="Proteomes" id="UP000330807">
    <property type="component" value="Unassembled WGS sequence"/>
</dbReference>
<evidence type="ECO:0000256" key="11">
    <source>
        <dbReference type="PROSITE-ProRule" id="PRU00421"/>
    </source>
</evidence>
<keyword evidence="5" id="KW-0808">Transferase</keyword>
<evidence type="ECO:0000259" key="13">
    <source>
        <dbReference type="PROSITE" id="PS51098"/>
    </source>
</evidence>
<reference evidence="15 16" key="1">
    <citation type="submission" date="2019-10" db="EMBL/GenBank/DDBJ databases">
        <authorList>
            <person name="Wolf R A."/>
        </authorList>
    </citation>
    <scope>NUCLEOTIDE SEQUENCE [LARGE SCALE GENOMIC DNA]</scope>
    <source>
        <strain evidence="15">Collinsella_aerofaciens_AK_138A</strain>
    </source>
</reference>
<dbReference type="CDD" id="cd00212">
    <property type="entry name" value="PTS_IIB_glc"/>
    <property type="match status" value="1"/>
</dbReference>
<evidence type="ECO:0000256" key="2">
    <source>
        <dbReference type="ARBA" id="ARBA00022448"/>
    </source>
</evidence>
<feature type="active site" description="Phosphocysteine intermediate; for EIIB activity" evidence="11">
    <location>
        <position position="30"/>
    </location>
</feature>
<dbReference type="SUPFAM" id="SSF55604">
    <property type="entry name" value="Glucose permease domain IIB"/>
    <property type="match status" value="1"/>
</dbReference>
<sequence>MAAKKDYAAMCSAIVSACGGEQNIANVAHCMTRLRLQLKDASTFDENAAKAVSGVIGLVVQNGEYQFVIGQDVPSLYEEFLKIEGIAAGGSVDDPQTAMVDHKDHGSVVNAILSFLGGTFSPVIPVIVAGGLTGAVLTLLANFCGVSSDSGTYQFFSCINQATFYFLPVFIGFSAAQRLKSNGYLGAFLGAVLLFYTIGQGNDTAYDFFGLAVPAVSYNSTVFPVILGVLLMSVAYRWFQRVLPEVLRTVFVPLLTMLVTVPVTLLVLGPIGYTVGTVLADVLINVYRACPAAAVAFVGCFTPFLVFFGMNNALYPLQFILMAEVGSDPLICAGMTAANLAVAGACLAAAAVETKVEERSVAVGAGITAMCSITEPGVYGVLFTKRFPLVGAMIGGCIGGIIAGITGMTQYVITACSFIAFPAYIGADGSLTNLALALTVMAVSLACAFVSTFVLGKRAAVKEQAAE</sequence>
<dbReference type="InterPro" id="IPR013013">
    <property type="entry name" value="PTS_EIIC_1"/>
</dbReference>
<evidence type="ECO:0000256" key="4">
    <source>
        <dbReference type="ARBA" id="ARBA00022597"/>
    </source>
</evidence>
<dbReference type="InterPro" id="IPR018113">
    <property type="entry name" value="PTrfase_EIIB_Cys"/>
</dbReference>
<evidence type="ECO:0000256" key="3">
    <source>
        <dbReference type="ARBA" id="ARBA00022475"/>
    </source>
</evidence>
<evidence type="ECO:0000256" key="12">
    <source>
        <dbReference type="SAM" id="Phobius"/>
    </source>
</evidence>
<dbReference type="GO" id="GO:0009401">
    <property type="term" value="P:phosphoenolpyruvate-dependent sugar phosphotransferase system"/>
    <property type="evidence" value="ECO:0007669"/>
    <property type="project" value="UniProtKB-KW"/>
</dbReference>
<evidence type="ECO:0000256" key="8">
    <source>
        <dbReference type="ARBA" id="ARBA00022777"/>
    </source>
</evidence>
<dbReference type="PROSITE" id="PS51103">
    <property type="entry name" value="PTS_EIIC_TYPE_1"/>
    <property type="match status" value="1"/>
</dbReference>
<dbReference type="EMBL" id="CABWIH010000032">
    <property type="protein sequence ID" value="VWL93617.1"/>
    <property type="molecule type" value="Genomic_DNA"/>
</dbReference>
<evidence type="ECO:0000256" key="10">
    <source>
        <dbReference type="ARBA" id="ARBA00023136"/>
    </source>
</evidence>
<proteinExistence type="predicted"/>
<keyword evidence="3" id="KW-1003">Cell membrane</keyword>
<protein>
    <submittedName>
        <fullName evidence="15">PTS system beta-glucoside-specific EIIBCA component</fullName>
    </submittedName>
</protein>
<dbReference type="Gene3D" id="3.30.1360.60">
    <property type="entry name" value="Glucose permease domain IIB"/>
    <property type="match status" value="1"/>
</dbReference>
<dbReference type="AlphaFoldDB" id="A0A5K1IXC9"/>
<dbReference type="GO" id="GO:0008982">
    <property type="term" value="F:protein-N(PI)-phosphohistidine-sugar phosphotransferase activity"/>
    <property type="evidence" value="ECO:0007669"/>
    <property type="project" value="InterPro"/>
</dbReference>
<feature type="domain" description="PTS EIIC type-1" evidence="14">
    <location>
        <begin position="114"/>
        <end position="467"/>
    </location>
</feature>
<feature type="transmembrane region" description="Helical" evidence="12">
    <location>
        <begin position="251"/>
        <end position="273"/>
    </location>
</feature>
<feature type="transmembrane region" description="Helical" evidence="12">
    <location>
        <begin position="221"/>
        <end position="239"/>
    </location>
</feature>
<evidence type="ECO:0000256" key="6">
    <source>
        <dbReference type="ARBA" id="ARBA00022683"/>
    </source>
</evidence>
<dbReference type="InterPro" id="IPR003352">
    <property type="entry name" value="PTS_EIIC"/>
</dbReference>
<feature type="transmembrane region" description="Helical" evidence="12">
    <location>
        <begin position="389"/>
        <end position="413"/>
    </location>
</feature>
<feature type="transmembrane region" description="Helical" evidence="12">
    <location>
        <begin position="108"/>
        <end position="141"/>
    </location>
</feature>
<feature type="domain" description="PTS EIIB type-1" evidence="13">
    <location>
        <begin position="8"/>
        <end position="90"/>
    </location>
</feature>
<evidence type="ECO:0000259" key="14">
    <source>
        <dbReference type="PROSITE" id="PS51103"/>
    </source>
</evidence>
<evidence type="ECO:0000313" key="16">
    <source>
        <dbReference type="Proteomes" id="UP000330807"/>
    </source>
</evidence>
<evidence type="ECO:0000256" key="7">
    <source>
        <dbReference type="ARBA" id="ARBA00022692"/>
    </source>
</evidence>
<feature type="transmembrane region" description="Helical" evidence="12">
    <location>
        <begin position="330"/>
        <end position="350"/>
    </location>
</feature>
<keyword evidence="9 12" id="KW-1133">Transmembrane helix</keyword>
<dbReference type="GO" id="GO:0090589">
    <property type="term" value="F:protein-phosphocysteine-trehalose phosphotransferase system transporter activity"/>
    <property type="evidence" value="ECO:0007669"/>
    <property type="project" value="TreeGrafter"/>
</dbReference>
<feature type="transmembrane region" description="Helical" evidence="12">
    <location>
        <begin position="153"/>
        <end position="176"/>
    </location>
</feature>
<keyword evidence="8" id="KW-0418">Kinase</keyword>
<dbReference type="InterPro" id="IPR050558">
    <property type="entry name" value="PTS_Sugar-Specific_Components"/>
</dbReference>
<evidence type="ECO:0000256" key="1">
    <source>
        <dbReference type="ARBA" id="ARBA00004651"/>
    </source>
</evidence>
<dbReference type="InterPro" id="IPR036878">
    <property type="entry name" value="Glu_permease_IIB"/>
</dbReference>
<dbReference type="GO" id="GO:0016301">
    <property type="term" value="F:kinase activity"/>
    <property type="evidence" value="ECO:0007669"/>
    <property type="project" value="UniProtKB-KW"/>
</dbReference>
<organism evidence="15 16">
    <name type="scientific">Collinsella aerofaciens</name>
    <dbReference type="NCBI Taxonomy" id="74426"/>
    <lineage>
        <taxon>Bacteria</taxon>
        <taxon>Bacillati</taxon>
        <taxon>Actinomycetota</taxon>
        <taxon>Coriobacteriia</taxon>
        <taxon>Coriobacteriales</taxon>
        <taxon>Coriobacteriaceae</taxon>
        <taxon>Collinsella</taxon>
    </lineage>
</organism>
<evidence type="ECO:0000256" key="9">
    <source>
        <dbReference type="ARBA" id="ARBA00022989"/>
    </source>
</evidence>
<dbReference type="PROSITE" id="PS51257">
    <property type="entry name" value="PROKAR_LIPOPROTEIN"/>
    <property type="match status" value="1"/>
</dbReference>
<dbReference type="InterPro" id="IPR001996">
    <property type="entry name" value="PTS_IIB_1"/>
</dbReference>
<dbReference type="RefSeq" id="WP_156063216.1">
    <property type="nucleotide sequence ID" value="NZ_CABWIH010000032.1"/>
</dbReference>
<keyword evidence="4" id="KW-0762">Sugar transport</keyword>
<dbReference type="PANTHER" id="PTHR30175">
    <property type="entry name" value="PHOSPHOTRANSFERASE SYSTEM TRANSPORT PROTEIN"/>
    <property type="match status" value="1"/>
</dbReference>